<feature type="compositionally biased region" description="Low complexity" evidence="1">
    <location>
        <begin position="104"/>
        <end position="115"/>
    </location>
</feature>
<feature type="signal peptide" evidence="2">
    <location>
        <begin position="1"/>
        <end position="27"/>
    </location>
</feature>
<reference evidence="3 4" key="1">
    <citation type="submission" date="2023-07" db="EMBL/GenBank/DDBJ databases">
        <title>Genomic Encyclopedia of Type Strains, Phase IV (KMG-IV): sequencing the most valuable type-strain genomes for metagenomic binning, comparative biology and taxonomic classification.</title>
        <authorList>
            <person name="Goeker M."/>
        </authorList>
    </citation>
    <scope>NUCLEOTIDE SEQUENCE [LARGE SCALE GENOMIC DNA]</scope>
    <source>
        <strain evidence="3 4">DSM 4006</strain>
    </source>
</reference>
<gene>
    <name evidence="3" type="ORF">J2S03_000738</name>
</gene>
<keyword evidence="4" id="KW-1185">Reference proteome</keyword>
<feature type="region of interest" description="Disordered" evidence="1">
    <location>
        <begin position="95"/>
        <end position="119"/>
    </location>
</feature>
<dbReference type="RefSeq" id="WP_274456485.1">
    <property type="nucleotide sequence ID" value="NZ_CP067097.1"/>
</dbReference>
<dbReference type="Proteomes" id="UP001232973">
    <property type="component" value="Unassembled WGS sequence"/>
</dbReference>
<name>A0ABT9XF44_9BACL</name>
<evidence type="ECO:0000313" key="3">
    <source>
        <dbReference type="EMBL" id="MDQ0188924.1"/>
    </source>
</evidence>
<keyword evidence="2" id="KW-0732">Signal</keyword>
<comment type="caution">
    <text evidence="3">The sequence shown here is derived from an EMBL/GenBank/DDBJ whole genome shotgun (WGS) entry which is preliminary data.</text>
</comment>
<sequence>MRHVQKLQLGMALSAILFCLTTPFALLHPAAHEAKAQVHPTVRHVDATDLQHDTMLVLSERTANGTFPVAVMSKTERPDTFETLVHDVEGARRVTRPAPHRTPAASAGWAASQDARSTPPSSYPYILTFYEASGRVHRILYADANGSLLDPKTAERFAAGPALAGDLAELRAQCALSRR</sequence>
<evidence type="ECO:0000256" key="2">
    <source>
        <dbReference type="SAM" id="SignalP"/>
    </source>
</evidence>
<feature type="chain" id="PRO_5047453776" evidence="2">
    <location>
        <begin position="28"/>
        <end position="179"/>
    </location>
</feature>
<accession>A0ABT9XF44</accession>
<protein>
    <submittedName>
        <fullName evidence="3">Uncharacterized protein</fullName>
    </submittedName>
</protein>
<evidence type="ECO:0000256" key="1">
    <source>
        <dbReference type="SAM" id="MobiDB-lite"/>
    </source>
</evidence>
<organism evidence="3 4">
    <name type="scientific">Alicyclobacillus cycloheptanicus</name>
    <dbReference type="NCBI Taxonomy" id="1457"/>
    <lineage>
        <taxon>Bacteria</taxon>
        <taxon>Bacillati</taxon>
        <taxon>Bacillota</taxon>
        <taxon>Bacilli</taxon>
        <taxon>Bacillales</taxon>
        <taxon>Alicyclobacillaceae</taxon>
        <taxon>Alicyclobacillus</taxon>
    </lineage>
</organism>
<dbReference type="EMBL" id="JAUSTP010000003">
    <property type="protein sequence ID" value="MDQ0188924.1"/>
    <property type="molecule type" value="Genomic_DNA"/>
</dbReference>
<proteinExistence type="predicted"/>
<evidence type="ECO:0000313" key="4">
    <source>
        <dbReference type="Proteomes" id="UP001232973"/>
    </source>
</evidence>